<feature type="transmembrane region" description="Helical" evidence="2">
    <location>
        <begin position="355"/>
        <end position="385"/>
    </location>
</feature>
<keyword evidence="2" id="KW-1133">Transmembrane helix</keyword>
<evidence type="ECO:0000256" key="3">
    <source>
        <dbReference type="SAM" id="SignalP"/>
    </source>
</evidence>
<dbReference type="Proteomes" id="UP000219612">
    <property type="component" value="Unassembled WGS sequence"/>
</dbReference>
<feature type="transmembrane region" description="Helical" evidence="2">
    <location>
        <begin position="406"/>
        <end position="423"/>
    </location>
</feature>
<dbReference type="RefSeq" id="WP_097329361.1">
    <property type="nucleotide sequence ID" value="NZ_OBDY01000060.1"/>
</dbReference>
<dbReference type="EMBL" id="OBDY01000060">
    <property type="protein sequence ID" value="SNY75834.1"/>
    <property type="molecule type" value="Genomic_DNA"/>
</dbReference>
<reference evidence="5" key="1">
    <citation type="submission" date="2017-09" db="EMBL/GenBank/DDBJ databases">
        <authorList>
            <person name="Varghese N."/>
            <person name="Submissions S."/>
        </authorList>
    </citation>
    <scope>NUCLEOTIDE SEQUENCE [LARGE SCALE GENOMIC DNA]</scope>
    <source>
        <strain evidence="5">CGMCC 4.6857</strain>
    </source>
</reference>
<dbReference type="AlphaFoldDB" id="A0A285KT67"/>
<dbReference type="OrthoDB" id="5014019at2"/>
<feature type="compositionally biased region" description="Low complexity" evidence="1">
    <location>
        <begin position="608"/>
        <end position="627"/>
    </location>
</feature>
<keyword evidence="2" id="KW-0472">Membrane</keyword>
<evidence type="ECO:0000256" key="2">
    <source>
        <dbReference type="SAM" id="Phobius"/>
    </source>
</evidence>
<feature type="transmembrane region" description="Helical" evidence="2">
    <location>
        <begin position="485"/>
        <end position="506"/>
    </location>
</feature>
<gene>
    <name evidence="4" type="ORF">SAMN05421748_16011</name>
</gene>
<evidence type="ECO:0000313" key="5">
    <source>
        <dbReference type="Proteomes" id="UP000219612"/>
    </source>
</evidence>
<feature type="transmembrane region" description="Helical" evidence="2">
    <location>
        <begin position="267"/>
        <end position="290"/>
    </location>
</feature>
<feature type="transmembrane region" description="Helical" evidence="2">
    <location>
        <begin position="938"/>
        <end position="965"/>
    </location>
</feature>
<evidence type="ECO:0008006" key="6">
    <source>
        <dbReference type="Google" id="ProtNLM"/>
    </source>
</evidence>
<evidence type="ECO:0000256" key="1">
    <source>
        <dbReference type="SAM" id="MobiDB-lite"/>
    </source>
</evidence>
<evidence type="ECO:0000313" key="4">
    <source>
        <dbReference type="EMBL" id="SNY75834.1"/>
    </source>
</evidence>
<accession>A0A285KT67</accession>
<proteinExistence type="predicted"/>
<keyword evidence="2" id="KW-0812">Transmembrane</keyword>
<name>A0A285KT67_9ACTN</name>
<feature type="chain" id="PRO_5012425123" description="FtsX-like permease family protein" evidence="3">
    <location>
        <begin position="33"/>
        <end position="1021"/>
    </location>
</feature>
<sequence length="1021" mass="104109">MYFVSLGAVRRRSGQALLVLLLAALAATAASAAAWYGLTVASRAASTDVRNAPAIQHVIIAHGRGEAGALDPFAAKVDDLLRLPSAEPVLGLAADMTYIYPDQPGSASGMPAAYRDGFCAHVRLTGACPAAANDVAVSADAARKLKLKPGSTFQARAVASTEPVRFRVTGVYQIADPNGPYWADELFRSRGSLDPFFTPRDTFRAPQLSGATLAWAVEVPEPLLRGDGGYDLNGLINAARPRFAAAQLDLDTVAGELVDQVRESRLAVAQGVLIAVGQTLLLAWFAIGLAGRFTGRDRRSDAGLLKLRGTTYGGILRLSAAQHVVPLAGGALIGWLAGPLVAWPFAGGWPVPVELWIAAVLSLGAVLVVTLAGLAVLVGMDAIAARAPVVVLLRRVPAHRHDWRSGVVDVALVALAAGAVYQARTGGTGFGVVAPVMVALAVGLLLARLLRWIADRVGAVALRAGRIRLGLTAVQMSRQPGVDRVFALAVVAIAMVALTGGVFAAGRTSRADRAAAELGAARVLTVTAQTRTQLLYAVRQADPSGRYAMAAVLDTASAPPVLAVDSSRFATVAADMPPTVSAAVTAAASAAAPTPIASAPVTASAPASASASAPTSASSSAPAASPSMRKSDIPDMAGAFPLVTGGRVTVRVDSERRTTTLLGAVLQQEATGEGVQVEFRGIRRGSQSVTASVPRCAIAPGCRLVSFQLYTPAGSDDGALTLRGVSTPAGEVLSGAQLADVSRWRPDFTGAALRVATTGDGLRLSVGADAGAGTSVYAVDTPLPLPIVLAGPRPDNWQFDDSTLDRFGDPATPVRVVATTGVLPVLGRTGVLTDLDAARRLAGAGDQGGTFQVWLTGDAPAAVVDAIGLPVLSDRTAAGRAEQLAGQGRVVTAPFGLVTVVIALFVAGTLVAIASSVERETQLEQLRALRAQGLSRATALATGYAGQAALVVAALAGGLAAALVARPVADVTAPPFADGWRVIPPPGALGPVPLSLACLAGLLVLGVTAALSARRLRGGLK</sequence>
<organism evidence="4 5">
    <name type="scientific">Paractinoplanes atraurantiacus</name>
    <dbReference type="NCBI Taxonomy" id="1036182"/>
    <lineage>
        <taxon>Bacteria</taxon>
        <taxon>Bacillati</taxon>
        <taxon>Actinomycetota</taxon>
        <taxon>Actinomycetes</taxon>
        <taxon>Micromonosporales</taxon>
        <taxon>Micromonosporaceae</taxon>
        <taxon>Paractinoplanes</taxon>
    </lineage>
</organism>
<feature type="region of interest" description="Disordered" evidence="1">
    <location>
        <begin position="608"/>
        <end position="631"/>
    </location>
</feature>
<feature type="transmembrane region" description="Helical" evidence="2">
    <location>
        <begin position="895"/>
        <end position="917"/>
    </location>
</feature>
<feature type="transmembrane region" description="Helical" evidence="2">
    <location>
        <begin position="429"/>
        <end position="447"/>
    </location>
</feature>
<protein>
    <recommendedName>
        <fullName evidence="6">FtsX-like permease family protein</fullName>
    </recommendedName>
</protein>
<feature type="signal peptide" evidence="3">
    <location>
        <begin position="1"/>
        <end position="32"/>
    </location>
</feature>
<keyword evidence="3" id="KW-0732">Signal</keyword>
<keyword evidence="5" id="KW-1185">Reference proteome</keyword>
<feature type="transmembrane region" description="Helical" evidence="2">
    <location>
        <begin position="324"/>
        <end position="343"/>
    </location>
</feature>
<feature type="transmembrane region" description="Helical" evidence="2">
    <location>
        <begin position="994"/>
        <end position="1013"/>
    </location>
</feature>